<dbReference type="Gene3D" id="1.10.8.430">
    <property type="entry name" value="Helical domain of apoptotic protease-activating factors"/>
    <property type="match status" value="1"/>
</dbReference>
<comment type="caution">
    <text evidence="2">The sequence shown here is derived from an EMBL/GenBank/DDBJ whole genome shotgun (WGS) entry which is preliminary data.</text>
</comment>
<dbReference type="InterPro" id="IPR044974">
    <property type="entry name" value="Disease_R_plants"/>
</dbReference>
<evidence type="ECO:0000313" key="3">
    <source>
        <dbReference type="Proteomes" id="UP000237347"/>
    </source>
</evidence>
<evidence type="ECO:0000313" key="2">
    <source>
        <dbReference type="EMBL" id="KAK7832245.1"/>
    </source>
</evidence>
<dbReference type="Gene3D" id="3.40.50.300">
    <property type="entry name" value="P-loop containing nucleotide triphosphate hydrolases"/>
    <property type="match status" value="1"/>
</dbReference>
<dbReference type="AlphaFoldDB" id="A0AAW0K098"/>
<organism evidence="2 3">
    <name type="scientific">Quercus suber</name>
    <name type="common">Cork oak</name>
    <dbReference type="NCBI Taxonomy" id="58331"/>
    <lineage>
        <taxon>Eukaryota</taxon>
        <taxon>Viridiplantae</taxon>
        <taxon>Streptophyta</taxon>
        <taxon>Embryophyta</taxon>
        <taxon>Tracheophyta</taxon>
        <taxon>Spermatophyta</taxon>
        <taxon>Magnoliopsida</taxon>
        <taxon>eudicotyledons</taxon>
        <taxon>Gunneridae</taxon>
        <taxon>Pentapetalae</taxon>
        <taxon>rosids</taxon>
        <taxon>fabids</taxon>
        <taxon>Fagales</taxon>
        <taxon>Fagaceae</taxon>
        <taxon>Quercus</taxon>
    </lineage>
</organism>
<dbReference type="Pfam" id="PF00931">
    <property type="entry name" value="NB-ARC"/>
    <property type="match status" value="1"/>
</dbReference>
<protein>
    <submittedName>
        <fullName evidence="2">Disease resistance protein rpm1</fullName>
    </submittedName>
</protein>
<dbReference type="EMBL" id="PKMF04000429">
    <property type="protein sequence ID" value="KAK7832245.1"/>
    <property type="molecule type" value="Genomic_DNA"/>
</dbReference>
<keyword evidence="3" id="KW-1185">Reference proteome</keyword>
<sequence>MVISVIGDAGSGKTALIHEVYQMIKENFNCNAWVSILPSREGLLENLWEALGLPAKTKMKRLHSYLQSKSYLPVFYGIWTEDELDCIKNIVPDNNLGGRILISTYNHNLASYRARSSDCFSDLKLLTEFGSWQLFCNKTFEKDCCPDLLVDCSEKIVKRSEGSLHVIVAVSNFLSKKPHTPTEFQNVHDSLKYEPGDHVGHSCYSTTSYYRLSSILKYCFLSFHFFPED</sequence>
<dbReference type="InterPro" id="IPR027417">
    <property type="entry name" value="P-loop_NTPase"/>
</dbReference>
<dbReference type="Proteomes" id="UP000237347">
    <property type="component" value="Unassembled WGS sequence"/>
</dbReference>
<dbReference type="InterPro" id="IPR042197">
    <property type="entry name" value="Apaf_helical"/>
</dbReference>
<proteinExistence type="predicted"/>
<feature type="domain" description="NB-ARC" evidence="1">
    <location>
        <begin position="2"/>
        <end position="143"/>
    </location>
</feature>
<dbReference type="InterPro" id="IPR002182">
    <property type="entry name" value="NB-ARC"/>
</dbReference>
<dbReference type="PANTHER" id="PTHR23155:SF1205">
    <property type="entry name" value="DISEASE RESISTANCE PROTEIN RPM1"/>
    <property type="match status" value="1"/>
</dbReference>
<dbReference type="GO" id="GO:0098542">
    <property type="term" value="P:defense response to other organism"/>
    <property type="evidence" value="ECO:0007669"/>
    <property type="project" value="TreeGrafter"/>
</dbReference>
<accession>A0AAW0K098</accession>
<evidence type="ECO:0000259" key="1">
    <source>
        <dbReference type="Pfam" id="PF00931"/>
    </source>
</evidence>
<dbReference type="GO" id="GO:0043531">
    <property type="term" value="F:ADP binding"/>
    <property type="evidence" value="ECO:0007669"/>
    <property type="project" value="InterPro"/>
</dbReference>
<dbReference type="PANTHER" id="PTHR23155">
    <property type="entry name" value="DISEASE RESISTANCE PROTEIN RP"/>
    <property type="match status" value="1"/>
</dbReference>
<name>A0AAW0K098_QUESU</name>
<reference evidence="2 3" key="1">
    <citation type="journal article" date="2018" name="Sci. Data">
        <title>The draft genome sequence of cork oak.</title>
        <authorList>
            <person name="Ramos A.M."/>
            <person name="Usie A."/>
            <person name="Barbosa P."/>
            <person name="Barros P.M."/>
            <person name="Capote T."/>
            <person name="Chaves I."/>
            <person name="Simoes F."/>
            <person name="Abreu I."/>
            <person name="Carrasquinho I."/>
            <person name="Faro C."/>
            <person name="Guimaraes J.B."/>
            <person name="Mendonca D."/>
            <person name="Nobrega F."/>
            <person name="Rodrigues L."/>
            <person name="Saibo N.J.M."/>
            <person name="Varela M.C."/>
            <person name="Egas C."/>
            <person name="Matos J."/>
            <person name="Miguel C.M."/>
            <person name="Oliveira M.M."/>
            <person name="Ricardo C.P."/>
            <person name="Goncalves S."/>
        </authorList>
    </citation>
    <scope>NUCLEOTIDE SEQUENCE [LARGE SCALE GENOMIC DNA]</scope>
    <source>
        <strain evidence="3">cv. HL8</strain>
    </source>
</reference>
<gene>
    <name evidence="2" type="primary">RPM1_26</name>
    <name evidence="2" type="ORF">CFP56_026693</name>
</gene>
<dbReference type="SUPFAM" id="SSF52540">
    <property type="entry name" value="P-loop containing nucleoside triphosphate hydrolases"/>
    <property type="match status" value="1"/>
</dbReference>